<dbReference type="InterPro" id="IPR002173">
    <property type="entry name" value="Carboh/pur_kinase_PfkB_CS"/>
</dbReference>
<keyword evidence="2" id="KW-0808">Transferase</keyword>
<comment type="similarity">
    <text evidence="1">Belongs to the carbohydrate kinase PfkB family.</text>
</comment>
<dbReference type="Pfam" id="PF00294">
    <property type="entry name" value="PfkB"/>
    <property type="match status" value="1"/>
</dbReference>
<evidence type="ECO:0000259" key="6">
    <source>
        <dbReference type="Pfam" id="PF00294"/>
    </source>
</evidence>
<accession>A0A919EIP9</accession>
<dbReference type="GO" id="GO:0005524">
    <property type="term" value="F:ATP binding"/>
    <property type="evidence" value="ECO:0007669"/>
    <property type="project" value="UniProtKB-KW"/>
</dbReference>
<organism evidence="7 8">
    <name type="scientific">Thalassotalea marina</name>
    <dbReference type="NCBI Taxonomy" id="1673741"/>
    <lineage>
        <taxon>Bacteria</taxon>
        <taxon>Pseudomonadati</taxon>
        <taxon>Pseudomonadota</taxon>
        <taxon>Gammaproteobacteria</taxon>
        <taxon>Alteromonadales</taxon>
        <taxon>Colwelliaceae</taxon>
        <taxon>Thalassotalea</taxon>
    </lineage>
</organism>
<sequence>MKPVICFGEALIDFLNVDEQPQDKLNIKGYRQFPGGAPANAAVSVAKLGGSAFFVGQVGKDAFGDFLIASMQEYGVDVSFTYQHATAPTALAFVMLDKDNDRSFTFYRDNTADVIFSPSQIDANWFAKPVIFHFCSNTLTNEAIADCTLQAITVAKEHQALVSFDVNLRHNLWQAGHADKARVNRFVEQADVLKFSAEELEFLAEGNEPQYVKNCMAQGCKLLIVTDGGSAVRVISAHGEFRCAPPSVTVADTTGGGDGFIGALLFMLSLIDDIDTALSDELLLSNIINFACCCGGIAVSQQGAFPAFAQFEQAMHAFGAQEHNVSQHFTNLIELL</sequence>
<dbReference type="RefSeq" id="WP_189768837.1">
    <property type="nucleotide sequence ID" value="NZ_BNCK01000003.1"/>
</dbReference>
<dbReference type="AlphaFoldDB" id="A0A919EIP9"/>
<evidence type="ECO:0000313" key="7">
    <source>
        <dbReference type="EMBL" id="GHF88315.1"/>
    </source>
</evidence>
<evidence type="ECO:0000313" key="8">
    <source>
        <dbReference type="Proteomes" id="UP000623842"/>
    </source>
</evidence>
<feature type="domain" description="Carbohydrate kinase PfkB" evidence="6">
    <location>
        <begin position="2"/>
        <end position="304"/>
    </location>
</feature>
<keyword evidence="3" id="KW-0547">Nucleotide-binding</keyword>
<evidence type="ECO:0000256" key="1">
    <source>
        <dbReference type="ARBA" id="ARBA00010688"/>
    </source>
</evidence>
<keyword evidence="4" id="KW-0418">Kinase</keyword>
<dbReference type="EMBL" id="BNCK01000003">
    <property type="protein sequence ID" value="GHF88315.1"/>
    <property type="molecule type" value="Genomic_DNA"/>
</dbReference>
<name>A0A919EIP9_9GAMM</name>
<gene>
    <name evidence="7" type="primary">scrK</name>
    <name evidence="7" type="ORF">GCM10017161_14990</name>
</gene>
<reference evidence="7" key="1">
    <citation type="journal article" date="2014" name="Int. J. Syst. Evol. Microbiol.">
        <title>Complete genome sequence of Corynebacterium casei LMG S-19264T (=DSM 44701T), isolated from a smear-ripened cheese.</title>
        <authorList>
            <consortium name="US DOE Joint Genome Institute (JGI-PGF)"/>
            <person name="Walter F."/>
            <person name="Albersmeier A."/>
            <person name="Kalinowski J."/>
            <person name="Ruckert C."/>
        </authorList>
    </citation>
    <scope>NUCLEOTIDE SEQUENCE</scope>
    <source>
        <strain evidence="7">KCTC 42731</strain>
    </source>
</reference>
<evidence type="ECO:0000256" key="4">
    <source>
        <dbReference type="ARBA" id="ARBA00022777"/>
    </source>
</evidence>
<comment type="caution">
    <text evidence="7">The sequence shown here is derived from an EMBL/GenBank/DDBJ whole genome shotgun (WGS) entry which is preliminary data.</text>
</comment>
<evidence type="ECO:0000256" key="2">
    <source>
        <dbReference type="ARBA" id="ARBA00022679"/>
    </source>
</evidence>
<protein>
    <submittedName>
        <fullName evidence="7">Fructokinase</fullName>
    </submittedName>
</protein>
<dbReference type="InterPro" id="IPR029056">
    <property type="entry name" value="Ribokinase-like"/>
</dbReference>
<reference evidence="7" key="2">
    <citation type="submission" date="2020-09" db="EMBL/GenBank/DDBJ databases">
        <authorList>
            <person name="Sun Q."/>
            <person name="Kim S."/>
        </authorList>
    </citation>
    <scope>NUCLEOTIDE SEQUENCE</scope>
    <source>
        <strain evidence="7">KCTC 42731</strain>
    </source>
</reference>
<dbReference type="SUPFAM" id="SSF53613">
    <property type="entry name" value="Ribokinase-like"/>
    <property type="match status" value="1"/>
</dbReference>
<dbReference type="InterPro" id="IPR011611">
    <property type="entry name" value="PfkB_dom"/>
</dbReference>
<dbReference type="Gene3D" id="3.40.1190.20">
    <property type="match status" value="1"/>
</dbReference>
<dbReference type="CDD" id="cd01167">
    <property type="entry name" value="bac_FRK"/>
    <property type="match status" value="1"/>
</dbReference>
<dbReference type="PANTHER" id="PTHR43085:SF1">
    <property type="entry name" value="PSEUDOURIDINE KINASE-RELATED"/>
    <property type="match status" value="1"/>
</dbReference>
<evidence type="ECO:0000256" key="3">
    <source>
        <dbReference type="ARBA" id="ARBA00022741"/>
    </source>
</evidence>
<keyword evidence="8" id="KW-1185">Reference proteome</keyword>
<dbReference type="GO" id="GO:0016301">
    <property type="term" value="F:kinase activity"/>
    <property type="evidence" value="ECO:0007669"/>
    <property type="project" value="UniProtKB-KW"/>
</dbReference>
<dbReference type="Proteomes" id="UP000623842">
    <property type="component" value="Unassembled WGS sequence"/>
</dbReference>
<proteinExistence type="inferred from homology"/>
<evidence type="ECO:0000256" key="5">
    <source>
        <dbReference type="ARBA" id="ARBA00022840"/>
    </source>
</evidence>
<dbReference type="PANTHER" id="PTHR43085">
    <property type="entry name" value="HEXOKINASE FAMILY MEMBER"/>
    <property type="match status" value="1"/>
</dbReference>
<dbReference type="InterPro" id="IPR050306">
    <property type="entry name" value="PfkB_Carbo_kinase"/>
</dbReference>
<keyword evidence="5" id="KW-0067">ATP-binding</keyword>
<dbReference type="PROSITE" id="PS00584">
    <property type="entry name" value="PFKB_KINASES_2"/>
    <property type="match status" value="1"/>
</dbReference>